<dbReference type="RefSeq" id="WP_344174043.1">
    <property type="nucleotide sequence ID" value="NZ_BAAARY010000021.1"/>
</dbReference>
<accession>A0ABN3NQ92</accession>
<sequence>MSNPSSTIMQERSVTVPRLNFAGVCMACTERDCEKSACLAFWSRLRWIVCPICNGGSLEGSPVDCCTYGAMEIRC</sequence>
<keyword evidence="2" id="KW-1185">Reference proteome</keyword>
<comment type="caution">
    <text evidence="1">The sequence shown here is derived from an EMBL/GenBank/DDBJ whole genome shotgun (WGS) entry which is preliminary data.</text>
</comment>
<organism evidence="1 2">
    <name type="scientific">Pilimelia columellifera subsp. columellifera</name>
    <dbReference type="NCBI Taxonomy" id="706583"/>
    <lineage>
        <taxon>Bacteria</taxon>
        <taxon>Bacillati</taxon>
        <taxon>Actinomycetota</taxon>
        <taxon>Actinomycetes</taxon>
        <taxon>Micromonosporales</taxon>
        <taxon>Micromonosporaceae</taxon>
        <taxon>Pilimelia</taxon>
    </lineage>
</organism>
<protein>
    <submittedName>
        <fullName evidence="1">Uncharacterized protein</fullName>
    </submittedName>
</protein>
<evidence type="ECO:0000313" key="2">
    <source>
        <dbReference type="Proteomes" id="UP001499978"/>
    </source>
</evidence>
<dbReference type="Proteomes" id="UP001499978">
    <property type="component" value="Unassembled WGS sequence"/>
</dbReference>
<proteinExistence type="predicted"/>
<reference evidence="1 2" key="1">
    <citation type="journal article" date="2019" name="Int. J. Syst. Evol. Microbiol.">
        <title>The Global Catalogue of Microorganisms (GCM) 10K type strain sequencing project: providing services to taxonomists for standard genome sequencing and annotation.</title>
        <authorList>
            <consortium name="The Broad Institute Genomics Platform"/>
            <consortium name="The Broad Institute Genome Sequencing Center for Infectious Disease"/>
            <person name="Wu L."/>
            <person name="Ma J."/>
        </authorList>
    </citation>
    <scope>NUCLEOTIDE SEQUENCE [LARGE SCALE GENOMIC DNA]</scope>
    <source>
        <strain evidence="1 2">JCM 3367</strain>
    </source>
</reference>
<name>A0ABN3NQ92_9ACTN</name>
<dbReference type="EMBL" id="BAAARY010000021">
    <property type="protein sequence ID" value="GAA2530647.1"/>
    <property type="molecule type" value="Genomic_DNA"/>
</dbReference>
<evidence type="ECO:0000313" key="1">
    <source>
        <dbReference type="EMBL" id="GAA2530647.1"/>
    </source>
</evidence>
<gene>
    <name evidence="1" type="ORF">GCM10010201_32670</name>
</gene>